<reference evidence="1 2" key="1">
    <citation type="submission" date="2015-01" db="EMBL/GenBank/DDBJ databases">
        <title>Evolution of Trichinella species and genotypes.</title>
        <authorList>
            <person name="Korhonen P.K."/>
            <person name="Edoardo P."/>
            <person name="Giuseppe L.R."/>
            <person name="Gasser R.B."/>
        </authorList>
    </citation>
    <scope>NUCLEOTIDE SEQUENCE [LARGE SCALE GENOMIC DNA]</scope>
    <source>
        <strain evidence="1">ISS1029</strain>
    </source>
</reference>
<evidence type="ECO:0000313" key="1">
    <source>
        <dbReference type="EMBL" id="KRZ04141.1"/>
    </source>
</evidence>
<dbReference type="Proteomes" id="UP000055024">
    <property type="component" value="Unassembled WGS sequence"/>
</dbReference>
<sequence>MHDLSLEIKQKRFDLRHGVLVQHDNACSLYKSSITTNSEFLPRKTMNSTWELWKNMLHNIFGHVVLSNGNHCSLQLPPGEVQECFYKLCKSMKDQRFFKD</sequence>
<keyword evidence="2" id="KW-1185">Reference proteome</keyword>
<gene>
    <name evidence="1" type="ORF">T11_17670</name>
</gene>
<dbReference type="AlphaFoldDB" id="A0A0V1H0M7"/>
<comment type="caution">
    <text evidence="1">The sequence shown here is derived from an EMBL/GenBank/DDBJ whole genome shotgun (WGS) entry which is preliminary data.</text>
</comment>
<dbReference type="EMBL" id="JYDP01000172">
    <property type="protein sequence ID" value="KRZ04141.1"/>
    <property type="molecule type" value="Genomic_DNA"/>
</dbReference>
<accession>A0A0V1H0M7</accession>
<protein>
    <submittedName>
        <fullName evidence="1">Uncharacterized protein</fullName>
    </submittedName>
</protein>
<proteinExistence type="predicted"/>
<organism evidence="1 2">
    <name type="scientific">Trichinella zimbabwensis</name>
    <dbReference type="NCBI Taxonomy" id="268475"/>
    <lineage>
        <taxon>Eukaryota</taxon>
        <taxon>Metazoa</taxon>
        <taxon>Ecdysozoa</taxon>
        <taxon>Nematoda</taxon>
        <taxon>Enoplea</taxon>
        <taxon>Dorylaimia</taxon>
        <taxon>Trichinellida</taxon>
        <taxon>Trichinellidae</taxon>
        <taxon>Trichinella</taxon>
    </lineage>
</organism>
<evidence type="ECO:0000313" key="2">
    <source>
        <dbReference type="Proteomes" id="UP000055024"/>
    </source>
</evidence>
<name>A0A0V1H0M7_9BILA</name>